<keyword evidence="3" id="KW-1003">Cell membrane</keyword>
<keyword evidence="5 9" id="KW-1133">Transmembrane helix</keyword>
<dbReference type="GO" id="GO:0005886">
    <property type="term" value="C:plasma membrane"/>
    <property type="evidence" value="ECO:0007669"/>
    <property type="project" value="UniProtKB-SubCell"/>
</dbReference>
<accession>A0A4P9UN65</accession>
<comment type="similarity">
    <text evidence="2">Belongs to the MotB family.</text>
</comment>
<evidence type="ECO:0000256" key="7">
    <source>
        <dbReference type="PROSITE-ProRule" id="PRU00473"/>
    </source>
</evidence>
<dbReference type="InterPro" id="IPR050330">
    <property type="entry name" value="Bact_OuterMem_StrucFunc"/>
</dbReference>
<dbReference type="InterPro" id="IPR025713">
    <property type="entry name" value="MotB-like_N_dom"/>
</dbReference>
<dbReference type="PANTHER" id="PTHR30329">
    <property type="entry name" value="STATOR ELEMENT OF FLAGELLAR MOTOR COMPLEX"/>
    <property type="match status" value="1"/>
</dbReference>
<evidence type="ECO:0000256" key="2">
    <source>
        <dbReference type="ARBA" id="ARBA00008914"/>
    </source>
</evidence>
<dbReference type="PANTHER" id="PTHR30329:SF21">
    <property type="entry name" value="LIPOPROTEIN YIAD-RELATED"/>
    <property type="match status" value="1"/>
</dbReference>
<dbReference type="EMBL" id="CP035467">
    <property type="protein sequence ID" value="QCW82764.1"/>
    <property type="molecule type" value="Genomic_DNA"/>
</dbReference>
<dbReference type="CDD" id="cd07185">
    <property type="entry name" value="OmpA_C-like"/>
    <property type="match status" value="1"/>
</dbReference>
<feature type="domain" description="OmpA-like" evidence="10">
    <location>
        <begin position="143"/>
        <end position="264"/>
    </location>
</feature>
<evidence type="ECO:0000256" key="1">
    <source>
        <dbReference type="ARBA" id="ARBA00004162"/>
    </source>
</evidence>
<dbReference type="PROSITE" id="PS51123">
    <property type="entry name" value="OMPA_2"/>
    <property type="match status" value="1"/>
</dbReference>
<sequence>MADECPKCPPVGAPAWLATFADLMSLLMCFFVLLLSFATMDTIKFKKMADSMINAFGVQKDVPAYDIPMGTSIIAQHFSPAPTEPTPLEEVKQTTMQDSPNLEAAKKQLMELTQAEIEEQAEKIREDLKEEIKMGLVSVETENLKIIIRISEKGSFPSGSAVLNTGFEPILTKITASVNESPGKVLVSGHSDDIPIRTQIFRSNWELSASRAVTVSHYMLDQPGTVPSRFVIQGYADTRPLVPNDSPANRALNRRVEIVIVQVEPGADEAGQDFVE</sequence>
<dbReference type="STRING" id="675511.GCA_000341735_00771"/>
<dbReference type="Gene3D" id="3.30.1330.60">
    <property type="entry name" value="OmpA-like domain"/>
    <property type="match status" value="1"/>
</dbReference>
<evidence type="ECO:0000256" key="5">
    <source>
        <dbReference type="ARBA" id="ARBA00022989"/>
    </source>
</evidence>
<dbReference type="AlphaFoldDB" id="A0A4P9UN65"/>
<protein>
    <submittedName>
        <fullName evidence="11">Type VI secretion system protein TssL</fullName>
    </submittedName>
</protein>
<feature type="transmembrane region" description="Helical" evidence="9">
    <location>
        <begin position="16"/>
        <end position="38"/>
    </location>
</feature>
<keyword evidence="8" id="KW-0175">Coiled coil</keyword>
<keyword evidence="4 9" id="KW-0812">Transmembrane</keyword>
<evidence type="ECO:0000256" key="8">
    <source>
        <dbReference type="SAM" id="Coils"/>
    </source>
</evidence>
<evidence type="ECO:0000256" key="3">
    <source>
        <dbReference type="ARBA" id="ARBA00022475"/>
    </source>
</evidence>
<keyword evidence="12" id="KW-1185">Reference proteome</keyword>
<dbReference type="InterPro" id="IPR006665">
    <property type="entry name" value="OmpA-like"/>
</dbReference>
<dbReference type="KEGG" id="mbur:EQU24_11320"/>
<organism evidence="11 12">
    <name type="scientific">Methylotuvimicrobium buryatense</name>
    <name type="common">Methylomicrobium buryatense</name>
    <dbReference type="NCBI Taxonomy" id="95641"/>
    <lineage>
        <taxon>Bacteria</taxon>
        <taxon>Pseudomonadati</taxon>
        <taxon>Pseudomonadota</taxon>
        <taxon>Gammaproteobacteria</taxon>
        <taxon>Methylococcales</taxon>
        <taxon>Methylococcaceae</taxon>
        <taxon>Methylotuvimicrobium</taxon>
    </lineage>
</organism>
<name>A0A4P9UN65_METBY</name>
<dbReference type="InterPro" id="IPR036737">
    <property type="entry name" value="OmpA-like_sf"/>
</dbReference>
<dbReference type="SUPFAM" id="SSF103088">
    <property type="entry name" value="OmpA-like"/>
    <property type="match status" value="1"/>
</dbReference>
<evidence type="ECO:0000256" key="9">
    <source>
        <dbReference type="SAM" id="Phobius"/>
    </source>
</evidence>
<gene>
    <name evidence="11" type="ORF">EQU24_11320</name>
</gene>
<proteinExistence type="inferred from homology"/>
<feature type="coiled-coil region" evidence="8">
    <location>
        <begin position="102"/>
        <end position="134"/>
    </location>
</feature>
<dbReference type="Proteomes" id="UP000305881">
    <property type="component" value="Chromosome"/>
</dbReference>
<evidence type="ECO:0000256" key="6">
    <source>
        <dbReference type="ARBA" id="ARBA00023136"/>
    </source>
</evidence>
<evidence type="ECO:0000259" key="10">
    <source>
        <dbReference type="PROSITE" id="PS51123"/>
    </source>
</evidence>
<dbReference type="RefSeq" id="WP_017839396.1">
    <property type="nucleotide sequence ID" value="NZ_CP035467.1"/>
</dbReference>
<evidence type="ECO:0000256" key="4">
    <source>
        <dbReference type="ARBA" id="ARBA00022692"/>
    </source>
</evidence>
<dbReference type="OrthoDB" id="9815217at2"/>
<comment type="subcellular location">
    <subcellularLocation>
        <location evidence="1">Cell membrane</location>
        <topology evidence="1">Single-pass membrane protein</topology>
    </subcellularLocation>
</comment>
<reference evidence="12" key="1">
    <citation type="journal article" date="2019" name="J. Bacteriol.">
        <title>A Mutagenic Screen Identifies a TonB-Dependent Receptor Required for the Lanthanide Metal Switch in the Type I Methanotroph 'Methylotuvimicrobium buryatense' 5GB1C.</title>
        <authorList>
            <person name="Groom J.D."/>
            <person name="Ford S.M."/>
            <person name="Pesesky M.W."/>
            <person name="Lidstrom M.E."/>
        </authorList>
    </citation>
    <scope>NUCLEOTIDE SEQUENCE [LARGE SCALE GENOMIC DNA]</scope>
    <source>
        <strain evidence="12">5GB1C</strain>
    </source>
</reference>
<dbReference type="Pfam" id="PF13677">
    <property type="entry name" value="MotB_plug"/>
    <property type="match status" value="1"/>
</dbReference>
<keyword evidence="6 7" id="KW-0472">Membrane</keyword>
<evidence type="ECO:0000313" key="11">
    <source>
        <dbReference type="EMBL" id="QCW82764.1"/>
    </source>
</evidence>
<dbReference type="Pfam" id="PF00691">
    <property type="entry name" value="OmpA"/>
    <property type="match status" value="1"/>
</dbReference>
<evidence type="ECO:0000313" key="12">
    <source>
        <dbReference type="Proteomes" id="UP000305881"/>
    </source>
</evidence>